<evidence type="ECO:0000256" key="1">
    <source>
        <dbReference type="ARBA" id="ARBA00007119"/>
    </source>
</evidence>
<dbReference type="SUPFAM" id="SSF140959">
    <property type="entry name" value="Indolic compounds 2,3-dioxygenase-like"/>
    <property type="match status" value="1"/>
</dbReference>
<sequence>AQLLLETIVQGYLYLDINAYESKDLSRVPNRLPSSIARPFVGISEILGMKPVISYASITLANVRLAKGKEDAEFIAENLEVLMPRIYFENSDKEGYDWFFKVTAEIEASFARAITSIGFVCYEHNRSELYVEEALTAIINTCEMAQQSIKVQRL</sequence>
<dbReference type="EMBL" id="BTSX01000006">
    <property type="protein sequence ID" value="GMT06028.1"/>
    <property type="molecule type" value="Genomic_DNA"/>
</dbReference>
<evidence type="ECO:0000256" key="2">
    <source>
        <dbReference type="ARBA" id="ARBA00022723"/>
    </source>
</evidence>
<dbReference type="Proteomes" id="UP001432027">
    <property type="component" value="Unassembled WGS sequence"/>
</dbReference>
<comment type="similarity">
    <text evidence="1">Belongs to the indoleamine 2,3-dioxygenase family.</text>
</comment>
<keyword evidence="2" id="KW-0479">Metal-binding</keyword>
<name>A0AAV5UI83_9BILA</name>
<dbReference type="PANTHER" id="PTHR28657:SF5">
    <property type="entry name" value="INDOLEAMINE 2,3-DIOXYGENASE"/>
    <property type="match status" value="1"/>
</dbReference>
<keyword evidence="5" id="KW-1185">Reference proteome</keyword>
<dbReference type="InterPro" id="IPR037217">
    <property type="entry name" value="Trp/Indoleamine_2_3_dOase-like"/>
</dbReference>
<dbReference type="AlphaFoldDB" id="A0AAV5UI83"/>
<feature type="non-terminal residue" evidence="4">
    <location>
        <position position="1"/>
    </location>
</feature>
<organism evidence="4 5">
    <name type="scientific">Pristionchus entomophagus</name>
    <dbReference type="NCBI Taxonomy" id="358040"/>
    <lineage>
        <taxon>Eukaryota</taxon>
        <taxon>Metazoa</taxon>
        <taxon>Ecdysozoa</taxon>
        <taxon>Nematoda</taxon>
        <taxon>Chromadorea</taxon>
        <taxon>Rhabditida</taxon>
        <taxon>Rhabditina</taxon>
        <taxon>Diplogasteromorpha</taxon>
        <taxon>Diplogasteroidea</taxon>
        <taxon>Neodiplogasteridae</taxon>
        <taxon>Pristionchus</taxon>
    </lineage>
</organism>
<dbReference type="Pfam" id="PF01231">
    <property type="entry name" value="IDO"/>
    <property type="match status" value="1"/>
</dbReference>
<dbReference type="GO" id="GO:0046872">
    <property type="term" value="F:metal ion binding"/>
    <property type="evidence" value="ECO:0007669"/>
    <property type="project" value="UniProtKB-KW"/>
</dbReference>
<dbReference type="GO" id="GO:0033754">
    <property type="term" value="F:indoleamine 2,3-dioxygenase activity"/>
    <property type="evidence" value="ECO:0007669"/>
    <property type="project" value="TreeGrafter"/>
</dbReference>
<evidence type="ECO:0000313" key="4">
    <source>
        <dbReference type="EMBL" id="GMT06028.1"/>
    </source>
</evidence>
<dbReference type="PANTHER" id="PTHR28657">
    <property type="entry name" value="INDOLEAMINE 2,3-DIOXYGENASE"/>
    <property type="match status" value="1"/>
</dbReference>
<keyword evidence="3" id="KW-0408">Iron</keyword>
<gene>
    <name evidence="4" type="ORF">PENTCL1PPCAC_28202</name>
</gene>
<dbReference type="InterPro" id="IPR000898">
    <property type="entry name" value="Indolamine_dOase"/>
</dbReference>
<protein>
    <submittedName>
        <fullName evidence="4">Uncharacterized protein</fullName>
    </submittedName>
</protein>
<dbReference type="GO" id="GO:0020037">
    <property type="term" value="F:heme binding"/>
    <property type="evidence" value="ECO:0007669"/>
    <property type="project" value="InterPro"/>
</dbReference>
<dbReference type="GO" id="GO:0019441">
    <property type="term" value="P:L-tryptophan catabolic process to kynurenine"/>
    <property type="evidence" value="ECO:0007669"/>
    <property type="project" value="InterPro"/>
</dbReference>
<comment type="caution">
    <text evidence="4">The sequence shown here is derived from an EMBL/GenBank/DDBJ whole genome shotgun (WGS) entry which is preliminary data.</text>
</comment>
<reference evidence="4" key="1">
    <citation type="submission" date="2023-10" db="EMBL/GenBank/DDBJ databases">
        <title>Genome assembly of Pristionchus species.</title>
        <authorList>
            <person name="Yoshida K."/>
            <person name="Sommer R.J."/>
        </authorList>
    </citation>
    <scope>NUCLEOTIDE SEQUENCE</scope>
    <source>
        <strain evidence="4">RS0144</strain>
    </source>
</reference>
<evidence type="ECO:0000256" key="3">
    <source>
        <dbReference type="ARBA" id="ARBA00023004"/>
    </source>
</evidence>
<accession>A0AAV5UI83</accession>
<evidence type="ECO:0000313" key="5">
    <source>
        <dbReference type="Proteomes" id="UP001432027"/>
    </source>
</evidence>
<dbReference type="GO" id="GO:0005737">
    <property type="term" value="C:cytoplasm"/>
    <property type="evidence" value="ECO:0007669"/>
    <property type="project" value="TreeGrafter"/>
</dbReference>
<dbReference type="GO" id="GO:0034354">
    <property type="term" value="P:'de novo' NAD+ biosynthetic process from L-tryptophan"/>
    <property type="evidence" value="ECO:0007669"/>
    <property type="project" value="TreeGrafter"/>
</dbReference>
<dbReference type="GO" id="GO:0004833">
    <property type="term" value="F:L-tryptophan 2,3-dioxygenase activity"/>
    <property type="evidence" value="ECO:0007669"/>
    <property type="project" value="TreeGrafter"/>
</dbReference>
<feature type="non-terminal residue" evidence="4">
    <location>
        <position position="154"/>
    </location>
</feature>
<proteinExistence type="inferred from homology"/>